<accession>A0A7C4U7N0</accession>
<gene>
    <name evidence="1" type="ORF">ENV67_06125</name>
</gene>
<dbReference type="AlphaFoldDB" id="A0A7C4U7N0"/>
<dbReference type="EMBL" id="DTHG01000078">
    <property type="protein sequence ID" value="HGW92097.1"/>
    <property type="molecule type" value="Genomic_DNA"/>
</dbReference>
<evidence type="ECO:0000313" key="1">
    <source>
        <dbReference type="EMBL" id="HGW92097.1"/>
    </source>
</evidence>
<protein>
    <submittedName>
        <fullName evidence="1">Uncharacterized protein</fullName>
    </submittedName>
</protein>
<reference evidence="1" key="1">
    <citation type="journal article" date="2020" name="mSystems">
        <title>Genome- and Community-Level Interaction Insights into Carbon Utilization and Element Cycling Functions of Hydrothermarchaeota in Hydrothermal Sediment.</title>
        <authorList>
            <person name="Zhou Z."/>
            <person name="Liu Y."/>
            <person name="Xu W."/>
            <person name="Pan J."/>
            <person name="Luo Z.H."/>
            <person name="Li M."/>
        </authorList>
    </citation>
    <scope>NUCLEOTIDE SEQUENCE [LARGE SCALE GENOMIC DNA]</scope>
    <source>
        <strain evidence="1">SpSt-780</strain>
    </source>
</reference>
<proteinExistence type="predicted"/>
<organism evidence="1">
    <name type="scientific">candidate division WOR-3 bacterium</name>
    <dbReference type="NCBI Taxonomy" id="2052148"/>
    <lineage>
        <taxon>Bacteria</taxon>
        <taxon>Bacteria division WOR-3</taxon>
    </lineage>
</organism>
<name>A0A7C4U7N0_UNCW3</name>
<comment type="caution">
    <text evidence="1">The sequence shown here is derived from an EMBL/GenBank/DDBJ whole genome shotgun (WGS) entry which is preliminary data.</text>
</comment>
<sequence length="167" mass="19024">MKKEILFLMMCLVVFGGETELGIIGGVRNMNNINDREYAYGEMRLYLDLSPDFKFLSSVSGFKEREDIGIIFGWGIEYRAKFIISPYFGFGGYIGYRKPDGYNEIMDRDFGNFMNEGIISYGGYGNIGLRLNLKNFAIILEGRGTLRPVVMEYNGLKAIGFSITYAW</sequence>